<dbReference type="GeneID" id="91098272"/>
<gene>
    <name evidence="2" type="ORF">L201_007604</name>
</gene>
<proteinExistence type="predicted"/>
<dbReference type="RefSeq" id="XP_066079407.1">
    <property type="nucleotide sequence ID" value="XM_066223310.1"/>
</dbReference>
<sequence length="123" mass="13866">MVVELIIGGAVGYYFYKKSKAKKKAKKQALAAIPFTPEADASTTNNQTEGAGRSIVNEKAEYQPRVHRTEVPPYEDNDPFQPDHGRTHEISYHNHNARIERQPTGEGGERSQSNQERELTRSI</sequence>
<reference evidence="2 3" key="1">
    <citation type="submission" date="2024-01" db="EMBL/GenBank/DDBJ databases">
        <title>Comparative genomics of Cryptococcus and Kwoniella reveals pathogenesis evolution and contrasting modes of karyotype evolution via chromosome fusion or intercentromeric recombination.</title>
        <authorList>
            <person name="Coelho M.A."/>
            <person name="David-Palma M."/>
            <person name="Shea T."/>
            <person name="Bowers K."/>
            <person name="McGinley-Smith S."/>
            <person name="Mohammad A.W."/>
            <person name="Gnirke A."/>
            <person name="Yurkov A.M."/>
            <person name="Nowrousian M."/>
            <person name="Sun S."/>
            <person name="Cuomo C.A."/>
            <person name="Heitman J."/>
        </authorList>
    </citation>
    <scope>NUCLEOTIDE SEQUENCE [LARGE SCALE GENOMIC DNA]</scope>
    <source>
        <strain evidence="2 3">CBS 6074</strain>
    </source>
</reference>
<evidence type="ECO:0000256" key="1">
    <source>
        <dbReference type="SAM" id="MobiDB-lite"/>
    </source>
</evidence>
<evidence type="ECO:0000313" key="3">
    <source>
        <dbReference type="Proteomes" id="UP001355207"/>
    </source>
</evidence>
<dbReference type="AlphaFoldDB" id="A0AAX4K761"/>
<feature type="region of interest" description="Disordered" evidence="1">
    <location>
        <begin position="37"/>
        <end position="123"/>
    </location>
</feature>
<feature type="compositionally biased region" description="Basic and acidic residues" evidence="1">
    <location>
        <begin position="81"/>
        <end position="123"/>
    </location>
</feature>
<keyword evidence="3" id="KW-1185">Reference proteome</keyword>
<dbReference type="EMBL" id="CP144108">
    <property type="protein sequence ID" value="WWC92645.1"/>
    <property type="molecule type" value="Genomic_DNA"/>
</dbReference>
<protein>
    <submittedName>
        <fullName evidence="2">Uncharacterized protein</fullName>
    </submittedName>
</protein>
<accession>A0AAX4K761</accession>
<name>A0AAX4K761_9TREE</name>
<organism evidence="2 3">
    <name type="scientific">Kwoniella dendrophila CBS 6074</name>
    <dbReference type="NCBI Taxonomy" id="1295534"/>
    <lineage>
        <taxon>Eukaryota</taxon>
        <taxon>Fungi</taxon>
        <taxon>Dikarya</taxon>
        <taxon>Basidiomycota</taxon>
        <taxon>Agaricomycotina</taxon>
        <taxon>Tremellomycetes</taxon>
        <taxon>Tremellales</taxon>
        <taxon>Cryptococcaceae</taxon>
        <taxon>Kwoniella</taxon>
    </lineage>
</organism>
<feature type="compositionally biased region" description="Basic and acidic residues" evidence="1">
    <location>
        <begin position="56"/>
        <end position="70"/>
    </location>
</feature>
<dbReference type="Proteomes" id="UP001355207">
    <property type="component" value="Chromosome 11"/>
</dbReference>
<evidence type="ECO:0000313" key="2">
    <source>
        <dbReference type="EMBL" id="WWC92645.1"/>
    </source>
</evidence>